<gene>
    <name evidence="3" type="ORF">O0S08_14280</name>
</gene>
<feature type="signal peptide" evidence="2">
    <location>
        <begin position="1"/>
        <end position="25"/>
    </location>
</feature>
<reference evidence="3" key="1">
    <citation type="submission" date="2022-11" db="EMBL/GenBank/DDBJ databases">
        <title>Minimal conservation of predation-associated metabolite biosynthetic gene clusters underscores biosynthetic potential of Myxococcota including descriptions for ten novel species: Archangium lansinium sp. nov., Myxococcus landrumus sp. nov., Nannocystis bai.</title>
        <authorList>
            <person name="Ahearne A."/>
            <person name="Stevens C."/>
            <person name="Dowd S."/>
        </authorList>
    </citation>
    <scope>NUCLEOTIDE SEQUENCE</scope>
    <source>
        <strain evidence="3">Fl3</strain>
    </source>
</reference>
<evidence type="ECO:0000313" key="4">
    <source>
        <dbReference type="Proteomes" id="UP001164459"/>
    </source>
</evidence>
<keyword evidence="2" id="KW-0732">Signal</keyword>
<protein>
    <submittedName>
        <fullName evidence="3">Uncharacterized protein</fullName>
    </submittedName>
</protein>
<evidence type="ECO:0000256" key="1">
    <source>
        <dbReference type="SAM" id="MobiDB-lite"/>
    </source>
</evidence>
<dbReference type="Proteomes" id="UP001164459">
    <property type="component" value="Chromosome"/>
</dbReference>
<feature type="region of interest" description="Disordered" evidence="1">
    <location>
        <begin position="26"/>
        <end position="75"/>
    </location>
</feature>
<sequence>MLRWPSSRRLHVLAFALVAACGSGPDTTSATTGSSSTATSTTTGSSTDESTAASTTTGSTTAAPTSTTGTATTGSGNPCGCADDEVCVQLFDGLCSNYATSCEPNPNGCVAGYPCAEACQPLCGGNTPDACNGGDCPDEVDGAVHCFGI</sequence>
<proteinExistence type="predicted"/>
<keyword evidence="4" id="KW-1185">Reference proteome</keyword>
<organism evidence="3 4">
    <name type="scientific">Nannocystis punicea</name>
    <dbReference type="NCBI Taxonomy" id="2995304"/>
    <lineage>
        <taxon>Bacteria</taxon>
        <taxon>Pseudomonadati</taxon>
        <taxon>Myxococcota</taxon>
        <taxon>Polyangia</taxon>
        <taxon>Nannocystales</taxon>
        <taxon>Nannocystaceae</taxon>
        <taxon>Nannocystis</taxon>
    </lineage>
</organism>
<name>A0ABY7HDE9_9BACT</name>
<accession>A0ABY7HDE9</accession>
<feature type="chain" id="PRO_5045229361" evidence="2">
    <location>
        <begin position="26"/>
        <end position="149"/>
    </location>
</feature>
<evidence type="ECO:0000256" key="2">
    <source>
        <dbReference type="SAM" id="SignalP"/>
    </source>
</evidence>
<evidence type="ECO:0000313" key="3">
    <source>
        <dbReference type="EMBL" id="WAS97311.1"/>
    </source>
</evidence>
<dbReference type="PROSITE" id="PS51257">
    <property type="entry name" value="PROKAR_LIPOPROTEIN"/>
    <property type="match status" value="1"/>
</dbReference>
<dbReference type="RefSeq" id="WP_269039674.1">
    <property type="nucleotide sequence ID" value="NZ_CP114040.1"/>
</dbReference>
<dbReference type="EMBL" id="CP114040">
    <property type="protein sequence ID" value="WAS97311.1"/>
    <property type="molecule type" value="Genomic_DNA"/>
</dbReference>